<dbReference type="PANTHER" id="PTHR33392:SF6">
    <property type="entry name" value="POLYISOPRENYL-TEICHOIC ACID--PEPTIDOGLYCAN TEICHOIC ACID TRANSFERASE TAGU"/>
    <property type="match status" value="1"/>
</dbReference>
<evidence type="ECO:0000313" key="5">
    <source>
        <dbReference type="EMBL" id="CRZ34882.1"/>
    </source>
</evidence>
<feature type="domain" description="Cell envelope-related transcriptional attenuator" evidence="4">
    <location>
        <begin position="176"/>
        <end position="333"/>
    </location>
</feature>
<reference evidence="5 6" key="1">
    <citation type="submission" date="2015-06" db="EMBL/GenBank/DDBJ databases">
        <authorList>
            <person name="Wibberg Daniel"/>
        </authorList>
    </citation>
    <scope>NUCLEOTIDE SEQUENCE [LARGE SCALE GENOMIC DNA]</scope>
    <source>
        <strain evidence="5 6">T3/55T</strain>
    </source>
</reference>
<dbReference type="OrthoDB" id="27330at2"/>
<dbReference type="Pfam" id="PF03816">
    <property type="entry name" value="LytR_cpsA_psr"/>
    <property type="match status" value="1"/>
</dbReference>
<dbReference type="EMBL" id="CVTD020000017">
    <property type="protein sequence ID" value="CRZ34882.1"/>
    <property type="molecule type" value="Genomic_DNA"/>
</dbReference>
<evidence type="ECO:0000313" key="6">
    <source>
        <dbReference type="Proteomes" id="UP000236497"/>
    </source>
</evidence>
<proteinExistence type="inferred from homology"/>
<keyword evidence="6" id="KW-1185">Reference proteome</keyword>
<keyword evidence="3" id="KW-0812">Transmembrane</keyword>
<evidence type="ECO:0000256" key="2">
    <source>
        <dbReference type="SAM" id="MobiDB-lite"/>
    </source>
</evidence>
<dbReference type="InterPro" id="IPR004474">
    <property type="entry name" value="LytR_CpsA_psr"/>
</dbReference>
<keyword evidence="3" id="KW-0472">Membrane</keyword>
<feature type="transmembrane region" description="Helical" evidence="3">
    <location>
        <begin position="66"/>
        <end position="86"/>
    </location>
</feature>
<keyword evidence="3" id="KW-1133">Transmembrane helix</keyword>
<feature type="region of interest" description="Disordered" evidence="2">
    <location>
        <begin position="127"/>
        <end position="156"/>
    </location>
</feature>
<gene>
    <name evidence="5" type="ORF">HHT355_1682</name>
</gene>
<sequence>MNIKVEKMEKIDKKNNIDKTENISKIDKIENINKIDDQNHEFENDVKDVTVNNKAPGKNTGRLKKILLLSIIFFMVLLLLFLWLAFTKSGRRVIYKIAGNVIHQGLNKEEIGKENVIIPIDESEQYKGKKDNATDTNVSDNTKDNKDEENKKEPRSEENVKNFLLFGVEEIDNAKNTDALLIASINTNDDSIKLVSLLRDTYIESGDGKPHKLNSFFSMGGANKLVEVIEDNYRIKIDGYAYINFESFEKIVDLLGGIDIELGEEEAHYLNTTNYISNPAYRNVSPGWNHLNGNQTLGYCRIRMVKTLGGTGDDYGRTLRHQRVLSAIFNKYKSKGLIDLILITKKILGYVNTNVTQSQIEKALEDIIENKIFSMKTMRIPVNGAFEAPLEYNGVKYPIINDWDANIIELYKFIYLDTEEDARKNLDLYR</sequence>
<protein>
    <recommendedName>
        <fullName evidence="4">Cell envelope-related transcriptional attenuator domain-containing protein</fullName>
    </recommendedName>
</protein>
<evidence type="ECO:0000256" key="1">
    <source>
        <dbReference type="ARBA" id="ARBA00006068"/>
    </source>
</evidence>
<dbReference type="NCBIfam" id="TIGR00350">
    <property type="entry name" value="lytR_cpsA_psr"/>
    <property type="match status" value="1"/>
</dbReference>
<feature type="compositionally biased region" description="Basic and acidic residues" evidence="2">
    <location>
        <begin position="141"/>
        <end position="156"/>
    </location>
</feature>
<dbReference type="AlphaFoldDB" id="A0A0H5SH92"/>
<dbReference type="PANTHER" id="PTHR33392">
    <property type="entry name" value="POLYISOPRENYL-TEICHOIC ACID--PEPTIDOGLYCAN TEICHOIC ACID TRANSFERASE TAGU"/>
    <property type="match status" value="1"/>
</dbReference>
<name>A0A0H5SH92_HERHM</name>
<organism evidence="5 6">
    <name type="scientific">Herbinix hemicellulosilytica</name>
    <dbReference type="NCBI Taxonomy" id="1564487"/>
    <lineage>
        <taxon>Bacteria</taxon>
        <taxon>Bacillati</taxon>
        <taxon>Bacillota</taxon>
        <taxon>Clostridia</taxon>
        <taxon>Lachnospirales</taxon>
        <taxon>Lachnospiraceae</taxon>
        <taxon>Herbinix</taxon>
    </lineage>
</organism>
<dbReference type="Gene3D" id="3.40.630.190">
    <property type="entry name" value="LCP protein"/>
    <property type="match status" value="1"/>
</dbReference>
<accession>A0A0H5SH92</accession>
<comment type="similarity">
    <text evidence="1">Belongs to the LytR/CpsA/Psr (LCP) family.</text>
</comment>
<evidence type="ECO:0000259" key="4">
    <source>
        <dbReference type="Pfam" id="PF03816"/>
    </source>
</evidence>
<dbReference type="Proteomes" id="UP000236497">
    <property type="component" value="Unassembled WGS sequence"/>
</dbReference>
<dbReference type="InterPro" id="IPR050922">
    <property type="entry name" value="LytR/CpsA/Psr_CW_biosynth"/>
</dbReference>
<evidence type="ECO:0000256" key="3">
    <source>
        <dbReference type="SAM" id="Phobius"/>
    </source>
</evidence>